<proteinExistence type="predicted"/>
<dbReference type="GO" id="GO:0005737">
    <property type="term" value="C:cytoplasm"/>
    <property type="evidence" value="ECO:0007669"/>
    <property type="project" value="UniProtKB-SubCell"/>
</dbReference>
<comment type="subcellular location">
    <subcellularLocation>
        <location evidence="1">Cytoplasm</location>
    </subcellularLocation>
</comment>
<dbReference type="PANTHER" id="PTHR45783:SF3">
    <property type="entry name" value="KINESIN LIGHT CHAIN"/>
    <property type="match status" value="1"/>
</dbReference>
<evidence type="ECO:0000256" key="1">
    <source>
        <dbReference type="ARBA" id="ARBA00004496"/>
    </source>
</evidence>
<keyword evidence="3" id="KW-0677">Repeat</keyword>
<dbReference type="Gene3D" id="3.40.50.300">
    <property type="entry name" value="P-loop containing nucleotide triphosphate hydrolases"/>
    <property type="match status" value="1"/>
</dbReference>
<keyword evidence="4" id="KW-0802">TPR repeat</keyword>
<protein>
    <recommendedName>
        <fullName evidence="7">NB-ARC domain-containing protein</fullName>
    </recommendedName>
</protein>
<dbReference type="InterPro" id="IPR011990">
    <property type="entry name" value="TPR-like_helical_dom_sf"/>
</dbReference>
<dbReference type="InterPro" id="IPR002151">
    <property type="entry name" value="Kinesin_light"/>
</dbReference>
<evidence type="ECO:0000256" key="3">
    <source>
        <dbReference type="ARBA" id="ARBA00022737"/>
    </source>
</evidence>
<dbReference type="SUPFAM" id="SSF48452">
    <property type="entry name" value="TPR-like"/>
    <property type="match status" value="1"/>
</dbReference>
<dbReference type="eggNOG" id="COG0457">
    <property type="taxonomic scope" value="Bacteria"/>
</dbReference>
<keyword evidence="2" id="KW-0963">Cytoplasm</keyword>
<dbReference type="KEGG" id="mic:Mic7113_1360"/>
<dbReference type="PRINTS" id="PR00364">
    <property type="entry name" value="DISEASERSIST"/>
</dbReference>
<dbReference type="InterPro" id="IPR027417">
    <property type="entry name" value="P-loop_NTPase"/>
</dbReference>
<dbReference type="EMBL" id="CP003630">
    <property type="protein sequence ID" value="AFZ17244.1"/>
    <property type="molecule type" value="Genomic_DNA"/>
</dbReference>
<dbReference type="HOGENOM" id="CLU_000288_125_8_3"/>
<gene>
    <name evidence="5" type="ORF">Mic7113_1360</name>
</gene>
<dbReference type="SUPFAM" id="SSF52540">
    <property type="entry name" value="P-loop containing nucleoside triphosphate hydrolases"/>
    <property type="match status" value="1"/>
</dbReference>
<sequence length="591" mass="66624">MSQNSQNISPSAVSSPALPYFYDTIPQSGISQFVGRDKELETLHQLLQEHDQVAVTGISGIGKTELAIHYAKANLNHYTGGICWLFARSDLGVQIVEFSLLHFPNFTIPDKLTPTTQVQYCWQYWQSLLVSPSQQGNGEVLIIIDNLTDYSQIQSYLPLSSSGFKVLITTRLQLKQPVQMLSLDVLSPPAAWELLASHIGKYRVKDTRGKPFGIDSKRKPSKHKVKANRTSAFVPPLKGEGQGERLTVAQQLCELLGYLPLGIELVGRYLEQERNLSLEKMRSRLERASKNQLHLQQQHLNHESIIQPEANTDNNLTAQLSITAAFELSWKRLAQEAQELGCLLSIFASAPISWTQVESVYGQLYLPGALLGQLLNISPDNSQANIENLITTLLANLKVFRSQLIQLNLLQHRGEETYQLHPLIRELFQEKLESLEQSRNLKETFCQVMIAVAKQIPDSPSRDLIGAVTSAVPHITEAATTLQEFLSHEDLIQSLEGLAWFYQSQGFYDLATPWWEQCVWLTQNYLGSDHPDLVTNLHNLAWSYYAQERYTEAEPLSVQALDICEQKLGAEHPLTVATRKNLETLYLVLKK</sequence>
<dbReference type="OrthoDB" id="582340at2"/>
<dbReference type="PANTHER" id="PTHR45783">
    <property type="entry name" value="KINESIN LIGHT CHAIN"/>
    <property type="match status" value="1"/>
</dbReference>
<dbReference type="GO" id="GO:0007018">
    <property type="term" value="P:microtubule-based movement"/>
    <property type="evidence" value="ECO:0007669"/>
    <property type="project" value="TreeGrafter"/>
</dbReference>
<dbReference type="AlphaFoldDB" id="K9WBV5"/>
<dbReference type="RefSeq" id="WP_015181404.1">
    <property type="nucleotide sequence ID" value="NC_019738.1"/>
</dbReference>
<reference evidence="5 6" key="1">
    <citation type="submission" date="2012-06" db="EMBL/GenBank/DDBJ databases">
        <title>Finished chromosome of genome of Microcoleus sp. PCC 7113.</title>
        <authorList>
            <consortium name="US DOE Joint Genome Institute"/>
            <person name="Gugger M."/>
            <person name="Coursin T."/>
            <person name="Rippka R."/>
            <person name="Tandeau De Marsac N."/>
            <person name="Huntemann M."/>
            <person name="Wei C.-L."/>
            <person name="Han J."/>
            <person name="Detter J.C."/>
            <person name="Han C."/>
            <person name="Tapia R."/>
            <person name="Chen A."/>
            <person name="Kyrpides N."/>
            <person name="Mavromatis K."/>
            <person name="Markowitz V."/>
            <person name="Szeto E."/>
            <person name="Ivanova N."/>
            <person name="Pagani I."/>
            <person name="Pati A."/>
            <person name="Goodwin L."/>
            <person name="Nordberg H.P."/>
            <person name="Cantor M.N."/>
            <person name="Hua S.X."/>
            <person name="Woyke T."/>
            <person name="Kerfeld C.A."/>
        </authorList>
    </citation>
    <scope>NUCLEOTIDE SEQUENCE [LARGE SCALE GENOMIC DNA]</scope>
    <source>
        <strain evidence="5 6">PCC 7113</strain>
    </source>
</reference>
<keyword evidence="6" id="KW-1185">Reference proteome</keyword>
<evidence type="ECO:0000256" key="2">
    <source>
        <dbReference type="ARBA" id="ARBA00022490"/>
    </source>
</evidence>
<accession>K9WBV5</accession>
<dbReference type="Gene3D" id="1.25.40.10">
    <property type="entry name" value="Tetratricopeptide repeat domain"/>
    <property type="match status" value="1"/>
</dbReference>
<dbReference type="STRING" id="1173027.Mic7113_1360"/>
<dbReference type="Pfam" id="PF13424">
    <property type="entry name" value="TPR_12"/>
    <property type="match status" value="1"/>
</dbReference>
<evidence type="ECO:0000256" key="4">
    <source>
        <dbReference type="ARBA" id="ARBA00022803"/>
    </source>
</evidence>
<dbReference type="Proteomes" id="UP000010471">
    <property type="component" value="Chromosome"/>
</dbReference>
<dbReference type="GO" id="GO:0019894">
    <property type="term" value="F:kinesin binding"/>
    <property type="evidence" value="ECO:0007669"/>
    <property type="project" value="TreeGrafter"/>
</dbReference>
<name>K9WBV5_9CYAN</name>
<organism evidence="5 6">
    <name type="scientific">Allocoleopsis franciscana PCC 7113</name>
    <dbReference type="NCBI Taxonomy" id="1173027"/>
    <lineage>
        <taxon>Bacteria</taxon>
        <taxon>Bacillati</taxon>
        <taxon>Cyanobacteriota</taxon>
        <taxon>Cyanophyceae</taxon>
        <taxon>Coleofasciculales</taxon>
        <taxon>Coleofasciculaceae</taxon>
        <taxon>Allocoleopsis</taxon>
        <taxon>Allocoleopsis franciscana</taxon>
    </lineage>
</organism>
<dbReference type="eggNOG" id="COG3903">
    <property type="taxonomic scope" value="Bacteria"/>
</dbReference>
<evidence type="ECO:0008006" key="7">
    <source>
        <dbReference type="Google" id="ProtNLM"/>
    </source>
</evidence>
<evidence type="ECO:0000313" key="6">
    <source>
        <dbReference type="Proteomes" id="UP000010471"/>
    </source>
</evidence>
<dbReference type="GO" id="GO:0005871">
    <property type="term" value="C:kinesin complex"/>
    <property type="evidence" value="ECO:0007669"/>
    <property type="project" value="InterPro"/>
</dbReference>
<evidence type="ECO:0000313" key="5">
    <source>
        <dbReference type="EMBL" id="AFZ17244.1"/>
    </source>
</evidence>